<reference evidence="4" key="1">
    <citation type="submission" date="2025-08" db="UniProtKB">
        <authorList>
            <consortium name="RefSeq"/>
        </authorList>
    </citation>
    <scope>IDENTIFICATION</scope>
</reference>
<dbReference type="GeneID" id="106805325"/>
<feature type="compositionally biased region" description="Basic and acidic residues" evidence="1">
    <location>
        <begin position="27"/>
        <end position="41"/>
    </location>
</feature>
<organism evidence="3 4">
    <name type="scientific">Priapulus caudatus</name>
    <name type="common">Priapulid worm</name>
    <dbReference type="NCBI Taxonomy" id="37621"/>
    <lineage>
        <taxon>Eukaryota</taxon>
        <taxon>Metazoa</taxon>
        <taxon>Ecdysozoa</taxon>
        <taxon>Scalidophora</taxon>
        <taxon>Priapulida</taxon>
        <taxon>Priapulimorpha</taxon>
        <taxon>Priapulimorphida</taxon>
        <taxon>Priapulidae</taxon>
        <taxon>Priapulus</taxon>
    </lineage>
</organism>
<dbReference type="CDD" id="cd06670">
    <property type="entry name" value="PDZ6_MUPP1-like"/>
    <property type="match status" value="1"/>
</dbReference>
<feature type="compositionally biased region" description="Low complexity" evidence="1">
    <location>
        <begin position="67"/>
        <end position="77"/>
    </location>
</feature>
<feature type="domain" description="PDZ" evidence="2">
    <location>
        <begin position="91"/>
        <end position="161"/>
    </location>
</feature>
<feature type="non-terminal residue" evidence="4">
    <location>
        <position position="212"/>
    </location>
</feature>
<dbReference type="SUPFAM" id="SSF50156">
    <property type="entry name" value="PDZ domain-like"/>
    <property type="match status" value="1"/>
</dbReference>
<dbReference type="SMART" id="SM00228">
    <property type="entry name" value="PDZ"/>
    <property type="match status" value="1"/>
</dbReference>
<evidence type="ECO:0000313" key="3">
    <source>
        <dbReference type="Proteomes" id="UP000695022"/>
    </source>
</evidence>
<dbReference type="RefSeq" id="XP_014662361.1">
    <property type="nucleotide sequence ID" value="XM_014806875.1"/>
</dbReference>
<dbReference type="InterPro" id="IPR001478">
    <property type="entry name" value="PDZ"/>
</dbReference>
<protein>
    <submittedName>
        <fullName evidence="4">Multiple PDZ domain protein-like</fullName>
    </submittedName>
</protein>
<sequence>MLEDIEVAREAGPTSRPPRPKPTTMTEKQRRYSREERRDVTASDLMTYGSQASTPAASPRPSPMPSPSLSIGSTGSWSSDIPPLPAALERTIRLKKGQSQLGVSVEAVDRAINGCIVKSLTKSGAISRDGRIEPGDYIVSINNESMRKITNSQARAILRRSSLLGTDISINYIPAMDAQVHRESALLAMKTGPLATPPIQTSPKIFPKYYRS</sequence>
<dbReference type="PANTHER" id="PTHR19964:SF89">
    <property type="entry name" value="INACTIVATION-NO-AFTER-POTENTIAL D PROTEIN-LIKE PROTEIN"/>
    <property type="match status" value="1"/>
</dbReference>
<dbReference type="PROSITE" id="PS50106">
    <property type="entry name" value="PDZ"/>
    <property type="match status" value="1"/>
</dbReference>
<evidence type="ECO:0000259" key="2">
    <source>
        <dbReference type="PROSITE" id="PS50106"/>
    </source>
</evidence>
<proteinExistence type="predicted"/>
<dbReference type="InterPro" id="IPR036034">
    <property type="entry name" value="PDZ_sf"/>
</dbReference>
<dbReference type="Pfam" id="PF00595">
    <property type="entry name" value="PDZ"/>
    <property type="match status" value="1"/>
</dbReference>
<accession>A0ABM1DQZ0</accession>
<dbReference type="InterPro" id="IPR051342">
    <property type="entry name" value="PDZ_scaffold"/>
</dbReference>
<evidence type="ECO:0000313" key="4">
    <source>
        <dbReference type="RefSeq" id="XP_014662361.1"/>
    </source>
</evidence>
<dbReference type="Proteomes" id="UP000695022">
    <property type="component" value="Unplaced"/>
</dbReference>
<name>A0ABM1DQZ0_PRICU</name>
<dbReference type="Gene3D" id="2.30.42.10">
    <property type="match status" value="1"/>
</dbReference>
<feature type="region of interest" description="Disordered" evidence="1">
    <location>
        <begin position="1"/>
        <end position="77"/>
    </location>
</feature>
<gene>
    <name evidence="4" type="primary">LOC106805325</name>
</gene>
<evidence type="ECO:0000256" key="1">
    <source>
        <dbReference type="SAM" id="MobiDB-lite"/>
    </source>
</evidence>
<dbReference type="PANTHER" id="PTHR19964">
    <property type="entry name" value="MULTIPLE PDZ DOMAIN PROTEIN"/>
    <property type="match status" value="1"/>
</dbReference>
<keyword evidence="3" id="KW-1185">Reference proteome</keyword>